<reference evidence="8 9" key="1">
    <citation type="submission" date="2020-10" db="EMBL/GenBank/DDBJ databases">
        <title>Wide distribution of Phycisphaera-like planctomycetes from WD2101 soil group in peatlands and genome analysis of the first cultivated representative.</title>
        <authorList>
            <person name="Dedysh S.N."/>
            <person name="Beletsky A.V."/>
            <person name="Ivanova A."/>
            <person name="Kulichevskaya I.S."/>
            <person name="Suzina N.E."/>
            <person name="Philippov D.A."/>
            <person name="Rakitin A.L."/>
            <person name="Mardanov A.V."/>
            <person name="Ravin N.V."/>
        </authorList>
    </citation>
    <scope>NUCLEOTIDE SEQUENCE [LARGE SCALE GENOMIC DNA]</scope>
    <source>
        <strain evidence="8 9">M1803</strain>
    </source>
</reference>
<evidence type="ECO:0000259" key="7">
    <source>
        <dbReference type="PROSITE" id="PS51900"/>
    </source>
</evidence>
<feature type="domain" description="Tyr recombinase" evidence="6">
    <location>
        <begin position="198"/>
        <end position="370"/>
    </location>
</feature>
<dbReference type="InterPro" id="IPR050090">
    <property type="entry name" value="Tyrosine_recombinase_XerCD"/>
</dbReference>
<dbReference type="GO" id="GO:0006310">
    <property type="term" value="P:DNA recombination"/>
    <property type="evidence" value="ECO:0007669"/>
    <property type="project" value="UniProtKB-KW"/>
</dbReference>
<keyword evidence="9" id="KW-1185">Reference proteome</keyword>
<dbReference type="InterPro" id="IPR002104">
    <property type="entry name" value="Integrase_catalytic"/>
</dbReference>
<evidence type="ECO:0000256" key="5">
    <source>
        <dbReference type="PROSITE-ProRule" id="PRU01248"/>
    </source>
</evidence>
<dbReference type="InterPro" id="IPR010998">
    <property type="entry name" value="Integrase_recombinase_N"/>
</dbReference>
<gene>
    <name evidence="8" type="ORF">IPV69_26825</name>
</gene>
<proteinExistence type="inferred from homology"/>
<dbReference type="PANTHER" id="PTHR30349">
    <property type="entry name" value="PHAGE INTEGRASE-RELATED"/>
    <property type="match status" value="1"/>
</dbReference>
<dbReference type="Gene3D" id="1.10.150.130">
    <property type="match status" value="1"/>
</dbReference>
<keyword evidence="2" id="KW-0229">DNA integration</keyword>
<dbReference type="GO" id="GO:0003677">
    <property type="term" value="F:DNA binding"/>
    <property type="evidence" value="ECO:0007669"/>
    <property type="project" value="UniProtKB-UniRule"/>
</dbReference>
<evidence type="ECO:0000256" key="3">
    <source>
        <dbReference type="ARBA" id="ARBA00023125"/>
    </source>
</evidence>
<dbReference type="PROSITE" id="PS51898">
    <property type="entry name" value="TYR_RECOMBINASE"/>
    <property type="match status" value="1"/>
</dbReference>
<evidence type="ECO:0000256" key="4">
    <source>
        <dbReference type="ARBA" id="ARBA00023172"/>
    </source>
</evidence>
<dbReference type="InterPro" id="IPR011010">
    <property type="entry name" value="DNA_brk_join_enz"/>
</dbReference>
<dbReference type="PANTHER" id="PTHR30349:SF64">
    <property type="entry name" value="PROPHAGE INTEGRASE INTD-RELATED"/>
    <property type="match status" value="1"/>
</dbReference>
<dbReference type="PROSITE" id="PS51900">
    <property type="entry name" value="CB"/>
    <property type="match status" value="1"/>
</dbReference>
<evidence type="ECO:0000313" key="9">
    <source>
        <dbReference type="Proteomes" id="UP000593765"/>
    </source>
</evidence>
<accession>A0A7M2WWQ0</accession>
<dbReference type="Gene3D" id="1.10.443.10">
    <property type="entry name" value="Intergrase catalytic core"/>
    <property type="match status" value="1"/>
</dbReference>
<dbReference type="GO" id="GO:0015074">
    <property type="term" value="P:DNA integration"/>
    <property type="evidence" value="ECO:0007669"/>
    <property type="project" value="UniProtKB-KW"/>
</dbReference>
<organism evidence="8 9">
    <name type="scientific">Humisphaera borealis</name>
    <dbReference type="NCBI Taxonomy" id="2807512"/>
    <lineage>
        <taxon>Bacteria</taxon>
        <taxon>Pseudomonadati</taxon>
        <taxon>Planctomycetota</taxon>
        <taxon>Phycisphaerae</taxon>
        <taxon>Tepidisphaerales</taxon>
        <taxon>Tepidisphaeraceae</taxon>
        <taxon>Humisphaera</taxon>
    </lineage>
</organism>
<evidence type="ECO:0000259" key="6">
    <source>
        <dbReference type="PROSITE" id="PS51898"/>
    </source>
</evidence>
<dbReference type="Pfam" id="PF00589">
    <property type="entry name" value="Phage_integrase"/>
    <property type="match status" value="1"/>
</dbReference>
<dbReference type="AlphaFoldDB" id="A0A7M2WWQ0"/>
<sequence>MASVIKRKKSSKVWTGIYIDHTGRQVWKALYADKAESLRAVQRLEDAAKRIANGDIDPAAEERRRERAKSVQDHIRGFEASMISNARSAGHVSYSTRDVELFVAHAGVKHAAAVTRQHVDAWRTHCLDVGYLDPRRLKRKERDGDVPLIPSPDARRTVNRRVASVRAWLYWCQQAGVIDRNPLHRYGTLATAGHERRGRRRALSREELDKLLTATPDEHRRLVYRFAALTGFRRSEVASLTAASFDLKEATVTVGALHAKRKDADQTLPLHRELVGPVGALIKTVGKGQPLFAVPPKNDVVATLHADLRAAGVETAGIVFHSLRHTFCSLLAAKQIRPEVLKHLARHRDIKTTLGYYVHWRSSDERDAINAM</sequence>
<dbReference type="KEGG" id="hbs:IPV69_26825"/>
<evidence type="ECO:0000256" key="2">
    <source>
        <dbReference type="ARBA" id="ARBA00022908"/>
    </source>
</evidence>
<dbReference type="InterPro" id="IPR013762">
    <property type="entry name" value="Integrase-like_cat_sf"/>
</dbReference>
<name>A0A7M2WWQ0_9BACT</name>
<dbReference type="EMBL" id="CP063458">
    <property type="protein sequence ID" value="QOV89754.1"/>
    <property type="molecule type" value="Genomic_DNA"/>
</dbReference>
<keyword evidence="4" id="KW-0233">DNA recombination</keyword>
<dbReference type="RefSeq" id="WP_206292813.1">
    <property type="nucleotide sequence ID" value="NZ_CP063458.1"/>
</dbReference>
<dbReference type="Proteomes" id="UP000593765">
    <property type="component" value="Chromosome"/>
</dbReference>
<feature type="domain" description="Core-binding (CB)" evidence="7">
    <location>
        <begin position="69"/>
        <end position="173"/>
    </location>
</feature>
<evidence type="ECO:0000313" key="8">
    <source>
        <dbReference type="EMBL" id="QOV89754.1"/>
    </source>
</evidence>
<keyword evidence="3 5" id="KW-0238">DNA-binding</keyword>
<comment type="similarity">
    <text evidence="1">Belongs to the 'phage' integrase family.</text>
</comment>
<evidence type="ECO:0000256" key="1">
    <source>
        <dbReference type="ARBA" id="ARBA00008857"/>
    </source>
</evidence>
<dbReference type="InterPro" id="IPR044068">
    <property type="entry name" value="CB"/>
</dbReference>
<dbReference type="SUPFAM" id="SSF56349">
    <property type="entry name" value="DNA breaking-rejoining enzymes"/>
    <property type="match status" value="1"/>
</dbReference>
<protein>
    <submittedName>
        <fullName evidence="8">Tyrosine-type recombinase/integrase</fullName>
    </submittedName>
</protein>